<evidence type="ECO:0000313" key="2">
    <source>
        <dbReference type="EMBL" id="KAK7882878.1"/>
    </source>
</evidence>
<dbReference type="EMBL" id="JBBPFD010000021">
    <property type="protein sequence ID" value="KAK7882878.1"/>
    <property type="molecule type" value="Genomic_DNA"/>
</dbReference>
<feature type="region of interest" description="Disordered" evidence="1">
    <location>
        <begin position="1"/>
        <end position="101"/>
    </location>
</feature>
<keyword evidence="3" id="KW-1185">Reference proteome</keyword>
<accession>A0AAW0MQ80</accession>
<comment type="caution">
    <text evidence="2">The sequence shown here is derived from an EMBL/GenBank/DDBJ whole genome shotgun (WGS) entry which is preliminary data.</text>
</comment>
<feature type="compositionally biased region" description="Basic and acidic residues" evidence="1">
    <location>
        <begin position="12"/>
        <end position="27"/>
    </location>
</feature>
<sequence length="129" mass="14568">MLQTGLESGRPQTDKQAEILKEKERVCTRAGDGGSAWKQAGRSGCHERKGGAGTWREEEAVGELEKRGKIEQRGEEQEERKREKSRRREREEQEEETGSAGESYLLMLCCPTYSSLFVVDASQKGKLTF</sequence>
<reference evidence="3" key="1">
    <citation type="submission" date="2024-04" db="EMBL/GenBank/DDBJ databases">
        <title>Salinicola lusitanus LLJ914,a marine bacterium isolated from the Okinawa Trough.</title>
        <authorList>
            <person name="Li J."/>
        </authorList>
    </citation>
    <scope>NUCLEOTIDE SEQUENCE [LARGE SCALE GENOMIC DNA]</scope>
</reference>
<name>A0AAW0MQ80_9GOBI</name>
<dbReference type="AlphaFoldDB" id="A0AAW0MQ80"/>
<evidence type="ECO:0000256" key="1">
    <source>
        <dbReference type="SAM" id="MobiDB-lite"/>
    </source>
</evidence>
<evidence type="ECO:0000313" key="3">
    <source>
        <dbReference type="Proteomes" id="UP001460270"/>
    </source>
</evidence>
<organism evidence="2 3">
    <name type="scientific">Mugilogobius chulae</name>
    <name type="common">yellowstripe goby</name>
    <dbReference type="NCBI Taxonomy" id="88201"/>
    <lineage>
        <taxon>Eukaryota</taxon>
        <taxon>Metazoa</taxon>
        <taxon>Chordata</taxon>
        <taxon>Craniata</taxon>
        <taxon>Vertebrata</taxon>
        <taxon>Euteleostomi</taxon>
        <taxon>Actinopterygii</taxon>
        <taxon>Neopterygii</taxon>
        <taxon>Teleostei</taxon>
        <taxon>Neoteleostei</taxon>
        <taxon>Acanthomorphata</taxon>
        <taxon>Gobiaria</taxon>
        <taxon>Gobiiformes</taxon>
        <taxon>Gobioidei</taxon>
        <taxon>Gobiidae</taxon>
        <taxon>Gobionellinae</taxon>
        <taxon>Mugilogobius</taxon>
    </lineage>
</organism>
<proteinExistence type="predicted"/>
<gene>
    <name evidence="2" type="ORF">WMY93_029052</name>
</gene>
<protein>
    <submittedName>
        <fullName evidence="2">Uncharacterized protein</fullName>
    </submittedName>
</protein>
<feature type="compositionally biased region" description="Basic and acidic residues" evidence="1">
    <location>
        <begin position="44"/>
        <end position="91"/>
    </location>
</feature>
<dbReference type="Proteomes" id="UP001460270">
    <property type="component" value="Unassembled WGS sequence"/>
</dbReference>